<gene>
    <name evidence="4" type="ORF">Bca52824_093318</name>
</gene>
<evidence type="ECO:0000313" key="5">
    <source>
        <dbReference type="Proteomes" id="UP000886595"/>
    </source>
</evidence>
<dbReference type="InterPro" id="IPR050667">
    <property type="entry name" value="PPR-containing_protein"/>
</dbReference>
<dbReference type="PROSITE" id="PS51375">
    <property type="entry name" value="PPR"/>
    <property type="match status" value="3"/>
</dbReference>
<dbReference type="Pfam" id="PF01535">
    <property type="entry name" value="PPR"/>
    <property type="match status" value="3"/>
</dbReference>
<dbReference type="Gene3D" id="1.25.40.10">
    <property type="entry name" value="Tetratricopeptide repeat domain"/>
    <property type="match status" value="2"/>
</dbReference>
<dbReference type="InterPro" id="IPR011990">
    <property type="entry name" value="TPR-like_helical_dom_sf"/>
</dbReference>
<keyword evidence="2" id="KW-0677">Repeat</keyword>
<accession>A0A8X7TKV3</accession>
<dbReference type="PANTHER" id="PTHR47939">
    <property type="entry name" value="MEMBRANE-ASSOCIATED SALT-INDUCIBLE PROTEIN-LIKE"/>
    <property type="match status" value="1"/>
</dbReference>
<dbReference type="OrthoDB" id="829265at2759"/>
<feature type="repeat" description="PPR" evidence="3">
    <location>
        <begin position="124"/>
        <end position="158"/>
    </location>
</feature>
<name>A0A8X7TKV3_BRACI</name>
<evidence type="ECO:0000256" key="2">
    <source>
        <dbReference type="ARBA" id="ARBA00022737"/>
    </source>
</evidence>
<comment type="caution">
    <text evidence="4">The sequence shown here is derived from an EMBL/GenBank/DDBJ whole genome shotgun (WGS) entry which is preliminary data.</text>
</comment>
<sequence length="333" mass="36939">MLKVKGLCYRLMKSRKATTCALPSDPSSTSASGGDHRSRCLSLIFKLRRRGLVDSAREVTRRVIDGCASVSEAALVSDFAVNNGIELDSCCCGALIRKLTEMGQPGSAETFYNQRVLGNGMVPDASVLNSMVLCLVKLRRFDEARACLDRVLASGYVPSNESCSLVVDELCNQGQYLEAYLYFEQVKASGGGLRLWCCKRLFKGLCGHGHLDEAVGMLDTLCEMTRMPLPVNLYKSLFYGFCTRGCAAEAEALFDHMEADGYFVDKVMYTCLMREYCKGNDMTMATRLYSRMVEKGCELDTYIFNTLIHGFVKLGVLDKGRVMFSQMMKKVCG</sequence>
<evidence type="ECO:0000256" key="1">
    <source>
        <dbReference type="ARBA" id="ARBA00007626"/>
    </source>
</evidence>
<dbReference type="NCBIfam" id="TIGR00756">
    <property type="entry name" value="PPR"/>
    <property type="match status" value="4"/>
</dbReference>
<evidence type="ECO:0000256" key="3">
    <source>
        <dbReference type="PROSITE-ProRule" id="PRU00708"/>
    </source>
</evidence>
<dbReference type="InterPro" id="IPR002885">
    <property type="entry name" value="PPR_rpt"/>
</dbReference>
<organism evidence="4 5">
    <name type="scientific">Brassica carinata</name>
    <name type="common">Ethiopian mustard</name>
    <name type="synonym">Abyssinian cabbage</name>
    <dbReference type="NCBI Taxonomy" id="52824"/>
    <lineage>
        <taxon>Eukaryota</taxon>
        <taxon>Viridiplantae</taxon>
        <taxon>Streptophyta</taxon>
        <taxon>Embryophyta</taxon>
        <taxon>Tracheophyta</taxon>
        <taxon>Spermatophyta</taxon>
        <taxon>Magnoliopsida</taxon>
        <taxon>eudicotyledons</taxon>
        <taxon>Gunneridae</taxon>
        <taxon>Pentapetalae</taxon>
        <taxon>rosids</taxon>
        <taxon>malvids</taxon>
        <taxon>Brassicales</taxon>
        <taxon>Brassicaceae</taxon>
        <taxon>Brassiceae</taxon>
        <taxon>Brassica</taxon>
    </lineage>
</organism>
<evidence type="ECO:0008006" key="6">
    <source>
        <dbReference type="Google" id="ProtNLM"/>
    </source>
</evidence>
<protein>
    <recommendedName>
        <fullName evidence="6">Pentatricopeptide repeat-containing protein</fullName>
    </recommendedName>
</protein>
<dbReference type="Pfam" id="PF13041">
    <property type="entry name" value="PPR_2"/>
    <property type="match status" value="1"/>
</dbReference>
<dbReference type="AlphaFoldDB" id="A0A8X7TKV3"/>
<reference evidence="4 5" key="1">
    <citation type="submission" date="2020-02" db="EMBL/GenBank/DDBJ databases">
        <authorList>
            <person name="Ma Q."/>
            <person name="Huang Y."/>
            <person name="Song X."/>
            <person name="Pei D."/>
        </authorList>
    </citation>
    <scope>NUCLEOTIDE SEQUENCE [LARGE SCALE GENOMIC DNA]</scope>
    <source>
        <strain evidence="4">Sxm20200214</strain>
        <tissue evidence="4">Leaf</tissue>
    </source>
</reference>
<feature type="repeat" description="PPR" evidence="3">
    <location>
        <begin position="265"/>
        <end position="299"/>
    </location>
</feature>
<feature type="repeat" description="PPR" evidence="3">
    <location>
        <begin position="300"/>
        <end position="333"/>
    </location>
</feature>
<keyword evidence="5" id="KW-1185">Reference proteome</keyword>
<dbReference type="EMBL" id="JAAMPC010000052">
    <property type="protein sequence ID" value="KAG2244846.1"/>
    <property type="molecule type" value="Genomic_DNA"/>
</dbReference>
<dbReference type="Proteomes" id="UP000886595">
    <property type="component" value="Unassembled WGS sequence"/>
</dbReference>
<dbReference type="SUPFAM" id="SSF48452">
    <property type="entry name" value="TPR-like"/>
    <property type="match status" value="1"/>
</dbReference>
<dbReference type="PANTHER" id="PTHR47939:SF13">
    <property type="entry name" value="OS03G0201400 PROTEIN"/>
    <property type="match status" value="1"/>
</dbReference>
<comment type="similarity">
    <text evidence="1">Belongs to the PPR family. P subfamily.</text>
</comment>
<evidence type="ECO:0000313" key="4">
    <source>
        <dbReference type="EMBL" id="KAG2244846.1"/>
    </source>
</evidence>
<proteinExistence type="inferred from homology"/>